<keyword evidence="2" id="KW-1185">Reference proteome</keyword>
<evidence type="ECO:0000313" key="1">
    <source>
        <dbReference type="EMBL" id="KAK0472228.1"/>
    </source>
</evidence>
<organism evidence="1 2">
    <name type="scientific">Armillaria novae-zelandiae</name>
    <dbReference type="NCBI Taxonomy" id="153914"/>
    <lineage>
        <taxon>Eukaryota</taxon>
        <taxon>Fungi</taxon>
        <taxon>Dikarya</taxon>
        <taxon>Basidiomycota</taxon>
        <taxon>Agaricomycotina</taxon>
        <taxon>Agaricomycetes</taxon>
        <taxon>Agaricomycetidae</taxon>
        <taxon>Agaricales</taxon>
        <taxon>Marasmiineae</taxon>
        <taxon>Physalacriaceae</taxon>
        <taxon>Armillaria</taxon>
    </lineage>
</organism>
<name>A0AA39U1E4_9AGAR</name>
<protein>
    <submittedName>
        <fullName evidence="1">Uncharacterized protein</fullName>
    </submittedName>
</protein>
<dbReference type="AlphaFoldDB" id="A0AA39U1E4"/>
<accession>A0AA39U1E4</accession>
<dbReference type="Proteomes" id="UP001175227">
    <property type="component" value="Unassembled WGS sequence"/>
</dbReference>
<reference evidence="1" key="1">
    <citation type="submission" date="2023-06" db="EMBL/GenBank/DDBJ databases">
        <authorList>
            <consortium name="Lawrence Berkeley National Laboratory"/>
            <person name="Ahrendt S."/>
            <person name="Sahu N."/>
            <person name="Indic B."/>
            <person name="Wong-Bajracharya J."/>
            <person name="Merenyi Z."/>
            <person name="Ke H.-M."/>
            <person name="Monk M."/>
            <person name="Kocsube S."/>
            <person name="Drula E."/>
            <person name="Lipzen A."/>
            <person name="Balint B."/>
            <person name="Henrissat B."/>
            <person name="Andreopoulos B."/>
            <person name="Martin F.M."/>
            <person name="Harder C.B."/>
            <person name="Rigling D."/>
            <person name="Ford K.L."/>
            <person name="Foster G.D."/>
            <person name="Pangilinan J."/>
            <person name="Papanicolaou A."/>
            <person name="Barry K."/>
            <person name="LaButti K."/>
            <person name="Viragh M."/>
            <person name="Koriabine M."/>
            <person name="Yan M."/>
            <person name="Riley R."/>
            <person name="Champramary S."/>
            <person name="Plett K.L."/>
            <person name="Tsai I.J."/>
            <person name="Slot J."/>
            <person name="Sipos G."/>
            <person name="Plett J."/>
            <person name="Nagy L.G."/>
            <person name="Grigoriev I.V."/>
        </authorList>
    </citation>
    <scope>NUCLEOTIDE SEQUENCE</scope>
    <source>
        <strain evidence="1">ICMP 16352</strain>
    </source>
</reference>
<proteinExistence type="predicted"/>
<evidence type="ECO:0000313" key="2">
    <source>
        <dbReference type="Proteomes" id="UP001175227"/>
    </source>
</evidence>
<dbReference type="EMBL" id="JAUEPR010000042">
    <property type="protein sequence ID" value="KAK0472228.1"/>
    <property type="molecule type" value="Genomic_DNA"/>
</dbReference>
<comment type="caution">
    <text evidence="1">The sequence shown here is derived from an EMBL/GenBank/DDBJ whole genome shotgun (WGS) entry which is preliminary data.</text>
</comment>
<gene>
    <name evidence="1" type="ORF">IW261DRAFT_1508578</name>
</gene>
<sequence length="81" mass="8739">MILALCSVLRASSRSFLLLSSQSNPSNQTASSLSSWTTSSRDILHAFLTASHPSAAHSITNLRTIFFIGGRSSVRSSFMYA</sequence>